<keyword evidence="2" id="KW-0479">Metal-binding</keyword>
<organism evidence="6 7">
    <name type="scientific">Enteractinococcus coprophilus</name>
    <dbReference type="NCBI Taxonomy" id="1027633"/>
    <lineage>
        <taxon>Bacteria</taxon>
        <taxon>Bacillati</taxon>
        <taxon>Actinomycetota</taxon>
        <taxon>Actinomycetes</taxon>
        <taxon>Micrococcales</taxon>
        <taxon>Micrococcaceae</taxon>
    </lineage>
</organism>
<evidence type="ECO:0000256" key="4">
    <source>
        <dbReference type="ARBA" id="ARBA00022833"/>
    </source>
</evidence>
<dbReference type="GO" id="GO:0055086">
    <property type="term" value="P:nucleobase-containing small molecule metabolic process"/>
    <property type="evidence" value="ECO:0007669"/>
    <property type="project" value="UniProtKB-ARBA"/>
</dbReference>
<dbReference type="InterPro" id="IPR016192">
    <property type="entry name" value="APOBEC/CMP_deaminase_Zn-bd"/>
</dbReference>
<dbReference type="CDD" id="cd01283">
    <property type="entry name" value="cytidine_deaminase"/>
    <property type="match status" value="1"/>
</dbReference>
<dbReference type="RefSeq" id="WP_141866876.1">
    <property type="nucleotide sequence ID" value="NZ_BAABAN010000002.1"/>
</dbReference>
<dbReference type="InterPro" id="IPR002125">
    <property type="entry name" value="CMP_dCMP_dom"/>
</dbReference>
<keyword evidence="3" id="KW-0378">Hydrolase</keyword>
<gene>
    <name evidence="6" type="ORF">FB556_1808</name>
</gene>
<dbReference type="PANTHER" id="PTHR11644">
    <property type="entry name" value="CYTIDINE DEAMINASE"/>
    <property type="match status" value="1"/>
</dbReference>
<dbReference type="SUPFAM" id="SSF53927">
    <property type="entry name" value="Cytidine deaminase-like"/>
    <property type="match status" value="1"/>
</dbReference>
<evidence type="ECO:0000256" key="1">
    <source>
        <dbReference type="ARBA" id="ARBA00006576"/>
    </source>
</evidence>
<dbReference type="EMBL" id="VFOU01000003">
    <property type="protein sequence ID" value="TQL71333.1"/>
    <property type="molecule type" value="Genomic_DNA"/>
</dbReference>
<dbReference type="PROSITE" id="PS00903">
    <property type="entry name" value="CYT_DCMP_DEAMINASES_1"/>
    <property type="match status" value="1"/>
</dbReference>
<dbReference type="Pfam" id="PF00383">
    <property type="entry name" value="dCMP_cyt_deam_1"/>
    <property type="match status" value="1"/>
</dbReference>
<reference evidence="6 7" key="1">
    <citation type="submission" date="2019-06" db="EMBL/GenBank/DDBJ databases">
        <title>Sequencing the genomes of 1000 actinobacteria strains.</title>
        <authorList>
            <person name="Klenk H.-P."/>
        </authorList>
    </citation>
    <scope>NUCLEOTIDE SEQUENCE [LARGE SCALE GENOMIC DNA]</scope>
    <source>
        <strain evidence="6 7">DSM 24083</strain>
    </source>
</reference>
<dbReference type="InterPro" id="IPR016193">
    <property type="entry name" value="Cytidine_deaminase-like"/>
</dbReference>
<keyword evidence="7" id="KW-1185">Reference proteome</keyword>
<comment type="caution">
    <text evidence="6">The sequence shown here is derived from an EMBL/GenBank/DDBJ whole genome shotgun (WGS) entry which is preliminary data.</text>
</comment>
<dbReference type="PROSITE" id="PS51747">
    <property type="entry name" value="CYT_DCMP_DEAMINASES_2"/>
    <property type="match status" value="1"/>
</dbReference>
<dbReference type="Gene3D" id="3.40.140.10">
    <property type="entry name" value="Cytidine Deaminase, domain 2"/>
    <property type="match status" value="1"/>
</dbReference>
<evidence type="ECO:0000256" key="3">
    <source>
        <dbReference type="ARBA" id="ARBA00022801"/>
    </source>
</evidence>
<evidence type="ECO:0000256" key="2">
    <source>
        <dbReference type="ARBA" id="ARBA00022723"/>
    </source>
</evidence>
<dbReference type="InterPro" id="IPR050202">
    <property type="entry name" value="Cyt/Deoxycyt_deaminase"/>
</dbReference>
<dbReference type="NCBIfam" id="NF004064">
    <property type="entry name" value="PRK05578.1"/>
    <property type="match status" value="1"/>
</dbReference>
<name>A0A543AFJ1_9MICC</name>
<evidence type="ECO:0000313" key="7">
    <source>
        <dbReference type="Proteomes" id="UP000319746"/>
    </source>
</evidence>
<protein>
    <submittedName>
        <fullName evidence="6">Cytidine deaminase</fullName>
    </submittedName>
</protein>
<evidence type="ECO:0000313" key="6">
    <source>
        <dbReference type="EMBL" id="TQL71333.1"/>
    </source>
</evidence>
<dbReference type="GO" id="GO:0005829">
    <property type="term" value="C:cytosol"/>
    <property type="evidence" value="ECO:0007669"/>
    <property type="project" value="TreeGrafter"/>
</dbReference>
<dbReference type="PANTHER" id="PTHR11644:SF2">
    <property type="entry name" value="CYTIDINE DEAMINASE"/>
    <property type="match status" value="1"/>
</dbReference>
<sequence length="128" mass="13236">MSVVEQLHAAATGVLSRAYAPYSNYPVAVAALDAQGTVHTGVNIENASYGLTQCAEVAMIAAWRMAAGAPLTHLVCINADGEHITPCGRCRQVLVEHATGALVIALDGGSTTLAELLPHAFGPDNLQD</sequence>
<evidence type="ECO:0000259" key="5">
    <source>
        <dbReference type="PROSITE" id="PS51747"/>
    </source>
</evidence>
<dbReference type="Proteomes" id="UP000319746">
    <property type="component" value="Unassembled WGS sequence"/>
</dbReference>
<dbReference type="GO" id="GO:0042802">
    <property type="term" value="F:identical protein binding"/>
    <property type="evidence" value="ECO:0007669"/>
    <property type="project" value="UniProtKB-ARBA"/>
</dbReference>
<proteinExistence type="inferred from homology"/>
<dbReference type="GO" id="GO:0072527">
    <property type="term" value="P:pyrimidine-containing compound metabolic process"/>
    <property type="evidence" value="ECO:0007669"/>
    <property type="project" value="UniProtKB-ARBA"/>
</dbReference>
<dbReference type="AlphaFoldDB" id="A0A543AFJ1"/>
<comment type="similarity">
    <text evidence="1">Belongs to the cytidine and deoxycytidylate deaminase family.</text>
</comment>
<keyword evidence="4" id="KW-0862">Zinc</keyword>
<accession>A0A543AFJ1</accession>
<feature type="domain" description="CMP/dCMP-type deaminase" evidence="5">
    <location>
        <begin position="2"/>
        <end position="124"/>
    </location>
</feature>
<dbReference type="GO" id="GO:0008270">
    <property type="term" value="F:zinc ion binding"/>
    <property type="evidence" value="ECO:0007669"/>
    <property type="project" value="InterPro"/>
</dbReference>
<dbReference type="GO" id="GO:0004126">
    <property type="term" value="F:cytidine deaminase activity"/>
    <property type="evidence" value="ECO:0007669"/>
    <property type="project" value="UniProtKB-ARBA"/>
</dbReference>
<dbReference type="OrthoDB" id="9795347at2"/>